<accession>A0A376W816</accession>
<dbReference type="GO" id="GO:0051604">
    <property type="term" value="P:protein maturation"/>
    <property type="evidence" value="ECO:0007669"/>
    <property type="project" value="TreeGrafter"/>
</dbReference>
<dbReference type="Gene3D" id="3.30.420.40">
    <property type="match status" value="1"/>
</dbReference>
<dbReference type="EC" id="2.1.3.-" evidence="2"/>
<organism evidence="2 3">
    <name type="scientific">Escherichia coli</name>
    <dbReference type="NCBI Taxonomy" id="562"/>
    <lineage>
        <taxon>Bacteria</taxon>
        <taxon>Pseudomonadati</taxon>
        <taxon>Pseudomonadota</taxon>
        <taxon>Gammaproteobacteria</taxon>
        <taxon>Enterobacterales</taxon>
        <taxon>Enterobacteriaceae</taxon>
        <taxon>Escherichia</taxon>
    </lineage>
</organism>
<dbReference type="GO" id="GO:0008270">
    <property type="term" value="F:zinc ion binding"/>
    <property type="evidence" value="ECO:0007669"/>
    <property type="project" value="TreeGrafter"/>
</dbReference>
<dbReference type="GO" id="GO:0016743">
    <property type="term" value="F:carboxyl- or carbamoyltransferase activity"/>
    <property type="evidence" value="ECO:0007669"/>
    <property type="project" value="TreeGrafter"/>
</dbReference>
<dbReference type="PANTHER" id="PTHR42959:SF1">
    <property type="entry name" value="CARBAMOYLTRANSFERASE HYPF"/>
    <property type="match status" value="1"/>
</dbReference>
<evidence type="ECO:0000259" key="1">
    <source>
        <dbReference type="Pfam" id="PF22521"/>
    </source>
</evidence>
<dbReference type="Proteomes" id="UP000254716">
    <property type="component" value="Unassembled WGS sequence"/>
</dbReference>
<name>A0A376W816_ECOLX</name>
<dbReference type="PANTHER" id="PTHR42959">
    <property type="entry name" value="CARBAMOYLTRANSFERASE"/>
    <property type="match status" value="1"/>
</dbReference>
<keyword evidence="2" id="KW-0808">Transferase</keyword>
<dbReference type="AlphaFoldDB" id="A0A376W816"/>
<dbReference type="InterPro" id="IPR051060">
    <property type="entry name" value="Carbamoyltrans_HypF-like"/>
</dbReference>
<dbReference type="EMBL" id="UGCV01000008">
    <property type="protein sequence ID" value="STJ20196.1"/>
    <property type="molecule type" value="Genomic_DNA"/>
</dbReference>
<dbReference type="InterPro" id="IPR055128">
    <property type="entry name" value="HypF_C_2"/>
</dbReference>
<dbReference type="Gene3D" id="3.30.420.360">
    <property type="match status" value="1"/>
</dbReference>
<proteinExistence type="predicted"/>
<evidence type="ECO:0000313" key="2">
    <source>
        <dbReference type="EMBL" id="STJ20196.1"/>
    </source>
</evidence>
<reference evidence="2 3" key="1">
    <citation type="submission" date="2018-06" db="EMBL/GenBank/DDBJ databases">
        <authorList>
            <consortium name="Pathogen Informatics"/>
            <person name="Doyle S."/>
        </authorList>
    </citation>
    <scope>NUCLEOTIDE SEQUENCE [LARGE SCALE GENOMIC DNA]</scope>
    <source>
        <strain evidence="2 3">NCTC9081</strain>
    </source>
</reference>
<gene>
    <name evidence="2" type="primary">hypF_1</name>
    <name evidence="2" type="ORF">NCTC9081_05766</name>
</gene>
<sequence length="141" mass="15629">MPLVDNQLDLATFWQQWLNWQAPVNQRAWAFHDALAQGLAALMREQATMRGITTLVFSGGVIHNRLLRARLAHYLADFTLLFPQSLPAGDGGLSLGQGVIAAARWGGGGSPERIKRAAFGHHCRMRRERLIRPTYSSPQVG</sequence>
<feature type="domain" description="Carbamoyltransferase Kae1-like" evidence="1">
    <location>
        <begin position="6"/>
        <end position="97"/>
    </location>
</feature>
<dbReference type="Pfam" id="PF22521">
    <property type="entry name" value="HypF_C_2"/>
    <property type="match status" value="1"/>
</dbReference>
<protein>
    <submittedName>
        <fullName evidence="2">Hydrogenase maturation protein hypF</fullName>
        <ecNumber evidence="2">2.1.3.-</ecNumber>
    </submittedName>
</protein>
<evidence type="ECO:0000313" key="3">
    <source>
        <dbReference type="Proteomes" id="UP000254716"/>
    </source>
</evidence>